<reference evidence="1" key="1">
    <citation type="submission" date="2021-06" db="EMBL/GenBank/DDBJ databases">
        <authorList>
            <person name="Kallberg Y."/>
            <person name="Tangrot J."/>
            <person name="Rosling A."/>
        </authorList>
    </citation>
    <scope>NUCLEOTIDE SEQUENCE</scope>
    <source>
        <strain evidence="1">MT106</strain>
    </source>
</reference>
<dbReference type="EMBL" id="CAJVPL010006032">
    <property type="protein sequence ID" value="CAG8662049.1"/>
    <property type="molecule type" value="Genomic_DNA"/>
</dbReference>
<accession>A0A9N9E6M1</accession>
<gene>
    <name evidence="1" type="ORF">AGERDE_LOCUS11863</name>
</gene>
<sequence>MGTITYPTGDVLLRLVKLKGPSTTSNTTTTDGVDNTCVESRMRFRLISAKNSSVIPIEFLYEIDDINFCSHWIRLFPLDGESFMVSYFTPFNDSASSKTVYQENALVVDWFSRFIAEIRFGNVTVNDISELRSGFGAVNINPDNGFIWSNFYGGADSTNGSNNTSPQQRSWHAKVYFLIPNQNMLRESGEFTVYNHEQPATNMTPVDCTLKSEENENSIFTCVLKITDENSTSYKLISFKQQQQQPSISNLSLNIDTNELSVSNVKPLSTGDVFVAATYKNNNSITGQIYKNGAFNSTWDYNQVKYDHPLISGVFQNNSAYLLVSAGNDTSVPTPSNFTVVKDWNLVTINFKGLSGGEGESTEGNVQKTIPVNNSTIQLRFKEISIKFKYPVALSTGNLTIYQVPDKLRETYPANSAKLTNSNYTVTMSVLDSTFNRPNQKYSIKVDENFVRSASFNSSMMGISDWTVYTVNSSDDSSSESTDCIIRLTVDGTNTFKSLSSNYHKSFLVSLTKALEPIVPIPSDRLYAPGKFQYADHKNLLIAVTIEHCERVKRVKRD</sequence>
<keyword evidence="2" id="KW-1185">Reference proteome</keyword>
<dbReference type="AlphaFoldDB" id="A0A9N9E6M1"/>
<dbReference type="Proteomes" id="UP000789831">
    <property type="component" value="Unassembled WGS sequence"/>
</dbReference>
<organism evidence="1 2">
    <name type="scientific">Ambispora gerdemannii</name>
    <dbReference type="NCBI Taxonomy" id="144530"/>
    <lineage>
        <taxon>Eukaryota</taxon>
        <taxon>Fungi</taxon>
        <taxon>Fungi incertae sedis</taxon>
        <taxon>Mucoromycota</taxon>
        <taxon>Glomeromycotina</taxon>
        <taxon>Glomeromycetes</taxon>
        <taxon>Archaeosporales</taxon>
        <taxon>Ambisporaceae</taxon>
        <taxon>Ambispora</taxon>
    </lineage>
</organism>
<name>A0A9N9E6M1_9GLOM</name>
<evidence type="ECO:0000313" key="1">
    <source>
        <dbReference type="EMBL" id="CAG8662049.1"/>
    </source>
</evidence>
<comment type="caution">
    <text evidence="1">The sequence shown here is derived from an EMBL/GenBank/DDBJ whole genome shotgun (WGS) entry which is preliminary data.</text>
</comment>
<proteinExistence type="predicted"/>
<evidence type="ECO:0000313" key="2">
    <source>
        <dbReference type="Proteomes" id="UP000789831"/>
    </source>
</evidence>
<dbReference type="OrthoDB" id="2446629at2759"/>
<protein>
    <submittedName>
        <fullName evidence="1">11998_t:CDS:1</fullName>
    </submittedName>
</protein>